<organism evidence="2 3">
    <name type="scientific">Rhodobacter lacus</name>
    <dbReference type="NCBI Taxonomy" id="1641972"/>
    <lineage>
        <taxon>Bacteria</taxon>
        <taxon>Pseudomonadati</taxon>
        <taxon>Pseudomonadota</taxon>
        <taxon>Alphaproteobacteria</taxon>
        <taxon>Rhodobacterales</taxon>
        <taxon>Rhodobacter group</taxon>
        <taxon>Rhodobacter</taxon>
    </lineage>
</organism>
<proteinExistence type="predicted"/>
<name>A0ABW5A988_9RHOB</name>
<evidence type="ECO:0000313" key="2">
    <source>
        <dbReference type="EMBL" id="MFD2174056.1"/>
    </source>
</evidence>
<evidence type="ECO:0000256" key="1">
    <source>
        <dbReference type="SAM" id="SignalP"/>
    </source>
</evidence>
<protein>
    <submittedName>
        <fullName evidence="2">Uncharacterized protein</fullName>
    </submittedName>
</protein>
<accession>A0ABW5A988</accession>
<feature type="signal peptide" evidence="1">
    <location>
        <begin position="1"/>
        <end position="18"/>
    </location>
</feature>
<gene>
    <name evidence="2" type="ORF">ACFSM0_08140</name>
</gene>
<evidence type="ECO:0000313" key="3">
    <source>
        <dbReference type="Proteomes" id="UP001597413"/>
    </source>
</evidence>
<dbReference type="Proteomes" id="UP001597413">
    <property type="component" value="Unassembled WGS sequence"/>
</dbReference>
<keyword evidence="3" id="KW-1185">Reference proteome</keyword>
<keyword evidence="1" id="KW-0732">Signal</keyword>
<feature type="chain" id="PRO_5045536938" evidence="1">
    <location>
        <begin position="19"/>
        <end position="142"/>
    </location>
</feature>
<comment type="caution">
    <text evidence="2">The sequence shown here is derived from an EMBL/GenBank/DDBJ whole genome shotgun (WGS) entry which is preliminary data.</text>
</comment>
<dbReference type="EMBL" id="JBHUIX010000009">
    <property type="protein sequence ID" value="MFD2174056.1"/>
    <property type="molecule type" value="Genomic_DNA"/>
</dbReference>
<sequence length="142" mass="15373">MRPGLFLALCLAPLPALAEGSGGPVFHPMTPFVIKRLPSENATTPEKPARADCIALDLAMRAAFAEADLFLPEGNPLGITQAERREAEPRVEDLKPVMQDYAGTLRALQNGHETSFSDKAFLIPGQIFTCIQHYAQPSTALD</sequence>
<reference evidence="3" key="1">
    <citation type="journal article" date="2019" name="Int. J. Syst. Evol. Microbiol.">
        <title>The Global Catalogue of Microorganisms (GCM) 10K type strain sequencing project: providing services to taxonomists for standard genome sequencing and annotation.</title>
        <authorList>
            <consortium name="The Broad Institute Genomics Platform"/>
            <consortium name="The Broad Institute Genome Sequencing Center for Infectious Disease"/>
            <person name="Wu L."/>
            <person name="Ma J."/>
        </authorList>
    </citation>
    <scope>NUCLEOTIDE SEQUENCE [LARGE SCALE GENOMIC DNA]</scope>
    <source>
        <strain evidence="3">CCUG 55131</strain>
    </source>
</reference>
<dbReference type="RefSeq" id="WP_377389110.1">
    <property type="nucleotide sequence ID" value="NZ_JBHUIX010000009.1"/>
</dbReference>